<accession>A0ABS1HGT2</accession>
<name>A0ABS1HGT2_9BACT</name>
<dbReference type="PROSITE" id="PS50110">
    <property type="entry name" value="RESPONSE_REGULATORY"/>
    <property type="match status" value="1"/>
</dbReference>
<evidence type="ECO:0000313" key="3">
    <source>
        <dbReference type="EMBL" id="MBK3516873.1"/>
    </source>
</evidence>
<organism evidence="3 4">
    <name type="scientific">Carboxylicivirga marina</name>
    <dbReference type="NCBI Taxonomy" id="2800988"/>
    <lineage>
        <taxon>Bacteria</taxon>
        <taxon>Pseudomonadati</taxon>
        <taxon>Bacteroidota</taxon>
        <taxon>Bacteroidia</taxon>
        <taxon>Marinilabiliales</taxon>
        <taxon>Marinilabiliaceae</taxon>
        <taxon>Carboxylicivirga</taxon>
    </lineage>
</organism>
<dbReference type="InterPro" id="IPR058245">
    <property type="entry name" value="NreC/VraR/RcsB-like_REC"/>
</dbReference>
<evidence type="ECO:0000259" key="2">
    <source>
        <dbReference type="PROSITE" id="PS50110"/>
    </source>
</evidence>
<dbReference type="Pfam" id="PF00072">
    <property type="entry name" value="Response_reg"/>
    <property type="match status" value="1"/>
</dbReference>
<dbReference type="InterPro" id="IPR051015">
    <property type="entry name" value="EvgA-like"/>
</dbReference>
<dbReference type="InterPro" id="IPR001789">
    <property type="entry name" value="Sig_transdc_resp-reg_receiver"/>
</dbReference>
<protein>
    <submittedName>
        <fullName evidence="3">Response regulator transcription factor</fullName>
    </submittedName>
</protein>
<dbReference type="EMBL" id="JAENRR010000009">
    <property type="protein sequence ID" value="MBK3516873.1"/>
    <property type="molecule type" value="Genomic_DNA"/>
</dbReference>
<feature type="modified residue" description="4-aspartylphosphate" evidence="1">
    <location>
        <position position="59"/>
    </location>
</feature>
<dbReference type="RefSeq" id="WP_200464096.1">
    <property type="nucleotide sequence ID" value="NZ_JAENRR010000009.1"/>
</dbReference>
<feature type="domain" description="Response regulatory" evidence="2">
    <location>
        <begin position="8"/>
        <end position="124"/>
    </location>
</feature>
<keyword evidence="1" id="KW-0597">Phosphoprotein</keyword>
<comment type="caution">
    <text evidence="3">The sequence shown here is derived from an EMBL/GenBank/DDBJ whole genome shotgun (WGS) entry which is preliminary data.</text>
</comment>
<gene>
    <name evidence="3" type="ORF">JIV24_05935</name>
</gene>
<reference evidence="3 4" key="1">
    <citation type="submission" date="2021-01" db="EMBL/GenBank/DDBJ databases">
        <title>Carboxyliciviraga sp.nov., isolated from coastal sediments.</title>
        <authorList>
            <person name="Lu D."/>
            <person name="Zhang T."/>
        </authorList>
    </citation>
    <scope>NUCLEOTIDE SEQUENCE [LARGE SCALE GENOMIC DNA]</scope>
    <source>
        <strain evidence="3 4">N1Y132</strain>
    </source>
</reference>
<dbReference type="Proteomes" id="UP000605676">
    <property type="component" value="Unassembled WGS sequence"/>
</dbReference>
<dbReference type="PANTHER" id="PTHR45566:SF1">
    <property type="entry name" value="HTH-TYPE TRANSCRIPTIONAL REGULATOR YHJB-RELATED"/>
    <property type="match status" value="1"/>
</dbReference>
<dbReference type="SUPFAM" id="SSF52172">
    <property type="entry name" value="CheY-like"/>
    <property type="match status" value="1"/>
</dbReference>
<dbReference type="SMART" id="SM00448">
    <property type="entry name" value="REC"/>
    <property type="match status" value="1"/>
</dbReference>
<sequence length="138" mass="15655">MKKQQRLKYYLVDDSSEFIEAIKLYIEYELKGTIIGSSSDGKLAISDNRIFDADVIIMDIVMKYLDGFSTSTILTETNPQLKIIAVTNSREYITKRQLLSSGFSGCICKNCAFEELPLAISRVFEGKYHFSSDLLIDN</sequence>
<evidence type="ECO:0000256" key="1">
    <source>
        <dbReference type="PROSITE-ProRule" id="PRU00169"/>
    </source>
</evidence>
<dbReference type="InterPro" id="IPR011006">
    <property type="entry name" value="CheY-like_superfamily"/>
</dbReference>
<keyword evidence="4" id="KW-1185">Reference proteome</keyword>
<dbReference type="Gene3D" id="3.40.50.2300">
    <property type="match status" value="1"/>
</dbReference>
<evidence type="ECO:0000313" key="4">
    <source>
        <dbReference type="Proteomes" id="UP000605676"/>
    </source>
</evidence>
<dbReference type="CDD" id="cd17535">
    <property type="entry name" value="REC_NarL-like"/>
    <property type="match status" value="1"/>
</dbReference>
<proteinExistence type="predicted"/>
<dbReference type="PANTHER" id="PTHR45566">
    <property type="entry name" value="HTH-TYPE TRANSCRIPTIONAL REGULATOR YHJB-RELATED"/>
    <property type="match status" value="1"/>
</dbReference>